<keyword evidence="1" id="KW-0812">Transmembrane</keyword>
<evidence type="ECO:0000313" key="2">
    <source>
        <dbReference type="EMBL" id="CAB4947818.1"/>
    </source>
</evidence>
<dbReference type="InterPro" id="IPR012902">
    <property type="entry name" value="N_methyl_site"/>
</dbReference>
<organism evidence="3">
    <name type="scientific">freshwater metagenome</name>
    <dbReference type="NCBI Taxonomy" id="449393"/>
    <lineage>
        <taxon>unclassified sequences</taxon>
        <taxon>metagenomes</taxon>
        <taxon>ecological metagenomes</taxon>
    </lineage>
</organism>
<reference evidence="3" key="1">
    <citation type="submission" date="2020-05" db="EMBL/GenBank/DDBJ databases">
        <authorList>
            <person name="Chiriac C."/>
            <person name="Salcher M."/>
            <person name="Ghai R."/>
            <person name="Kavagutti S V."/>
        </authorList>
    </citation>
    <scope>NUCLEOTIDE SEQUENCE</scope>
</reference>
<feature type="transmembrane region" description="Helical" evidence="1">
    <location>
        <begin position="21"/>
        <end position="45"/>
    </location>
</feature>
<name>A0A6J7R8C3_9ZZZZ</name>
<sequence length="439" mass="43960">MTITESIRARALRRDDSGVSLIEVVVALSLLMVLGVTVAAGLLAVQRSAMTSKQRSAAANLATREVEIVRNWFHSSDSAPLAVMTAGDATNASPLPGQTGSLVVDNVAYTVKRQVAWMIAGAGASACDGGSVVSYPSVSLHVEVTWANMGAVPAVVSDTILTPPKSVLNATYGYLAVKVVNSAGTPNAGRIVTASGPSGNFSDTTGPDGCATFVLSLPGTYTAALTEGSTGFVSFNGSSSQTASITTGSLVVRTFTYDLGESFRVTLTPPGGYALPASLPATTLGNSGILPAGLSSFTSTAGGTTVIGPVWPFASGYSIWAGSCPDSDPALDTGRPTALVPTKGTTTSTTAALQGIAVTTTRLGLRQSAQVSATYAGPGSCPAGDSVLNLGTSSSLGTLNTSLPYGSWTLSTSIGGQNVSALVDVSSAGVVSATLNGTT</sequence>
<keyword evidence="1" id="KW-1133">Transmembrane helix</keyword>
<dbReference type="PROSITE" id="PS00409">
    <property type="entry name" value="PROKAR_NTER_METHYL"/>
    <property type="match status" value="1"/>
</dbReference>
<evidence type="ECO:0000256" key="1">
    <source>
        <dbReference type="SAM" id="Phobius"/>
    </source>
</evidence>
<dbReference type="AlphaFoldDB" id="A0A6J7R8C3"/>
<protein>
    <submittedName>
        <fullName evidence="3">Unannotated protein</fullName>
    </submittedName>
</protein>
<dbReference type="EMBL" id="CAFBPU010000007">
    <property type="protein sequence ID" value="CAB5024921.1"/>
    <property type="molecule type" value="Genomic_DNA"/>
</dbReference>
<dbReference type="EMBL" id="CAFBND010000061">
    <property type="protein sequence ID" value="CAB4947818.1"/>
    <property type="molecule type" value="Genomic_DNA"/>
</dbReference>
<accession>A0A6J7R8C3</accession>
<evidence type="ECO:0000313" key="3">
    <source>
        <dbReference type="EMBL" id="CAB5024921.1"/>
    </source>
</evidence>
<keyword evidence="1" id="KW-0472">Membrane</keyword>
<proteinExistence type="predicted"/>
<gene>
    <name evidence="2" type="ORF">UFOPK3752_01468</name>
    <name evidence="3" type="ORF">UFOPK4150_00471</name>
</gene>